<keyword evidence="3" id="KW-1185">Reference proteome</keyword>
<dbReference type="AlphaFoldDB" id="A0A9Q3K5R8"/>
<evidence type="ECO:0000313" key="3">
    <source>
        <dbReference type="Proteomes" id="UP000765509"/>
    </source>
</evidence>
<feature type="region of interest" description="Disordered" evidence="1">
    <location>
        <begin position="55"/>
        <end position="75"/>
    </location>
</feature>
<dbReference type="EMBL" id="AVOT02095964">
    <property type="protein sequence ID" value="MBW0575278.1"/>
    <property type="molecule type" value="Genomic_DNA"/>
</dbReference>
<reference evidence="2" key="1">
    <citation type="submission" date="2021-03" db="EMBL/GenBank/DDBJ databases">
        <title>Draft genome sequence of rust myrtle Austropuccinia psidii MF-1, a brazilian biotype.</title>
        <authorList>
            <person name="Quecine M.C."/>
            <person name="Pachon D.M.R."/>
            <person name="Bonatelli M.L."/>
            <person name="Correr F.H."/>
            <person name="Franceschini L.M."/>
            <person name="Leite T.F."/>
            <person name="Margarido G.R.A."/>
            <person name="Almeida C.A."/>
            <person name="Ferrarezi J.A."/>
            <person name="Labate C.A."/>
        </authorList>
    </citation>
    <scope>NUCLEOTIDE SEQUENCE</scope>
    <source>
        <strain evidence="2">MF-1</strain>
    </source>
</reference>
<accession>A0A9Q3K5R8</accession>
<evidence type="ECO:0000256" key="1">
    <source>
        <dbReference type="SAM" id="MobiDB-lite"/>
    </source>
</evidence>
<dbReference type="Proteomes" id="UP000765509">
    <property type="component" value="Unassembled WGS sequence"/>
</dbReference>
<gene>
    <name evidence="2" type="ORF">O181_114993</name>
</gene>
<protein>
    <submittedName>
        <fullName evidence="2">Uncharacterized protein</fullName>
    </submittedName>
</protein>
<evidence type="ECO:0000313" key="2">
    <source>
        <dbReference type="EMBL" id="MBW0575278.1"/>
    </source>
</evidence>
<name>A0A9Q3K5R8_9BASI</name>
<sequence length="134" mass="15780">MEDLPTRNINDQRRVLKDYVLAVAENRSQFATHLGRSESERKKSKEEILSQVEQIHKNSESNPHMPRHSTPLTEEKLSVKEILPPFLREKVISEKDIPKLEERPTFSGEAEYNHIEFIRTIDILQEDLIYLMKL</sequence>
<proteinExistence type="predicted"/>
<organism evidence="2 3">
    <name type="scientific">Austropuccinia psidii MF-1</name>
    <dbReference type="NCBI Taxonomy" id="1389203"/>
    <lineage>
        <taxon>Eukaryota</taxon>
        <taxon>Fungi</taxon>
        <taxon>Dikarya</taxon>
        <taxon>Basidiomycota</taxon>
        <taxon>Pucciniomycotina</taxon>
        <taxon>Pucciniomycetes</taxon>
        <taxon>Pucciniales</taxon>
        <taxon>Sphaerophragmiaceae</taxon>
        <taxon>Austropuccinia</taxon>
    </lineage>
</organism>
<comment type="caution">
    <text evidence="2">The sequence shown here is derived from an EMBL/GenBank/DDBJ whole genome shotgun (WGS) entry which is preliminary data.</text>
</comment>